<keyword evidence="2" id="KW-1185">Reference proteome</keyword>
<geneLocation type="mitochondrion" evidence="1"/>
<evidence type="ECO:0000313" key="2">
    <source>
        <dbReference type="Proteomes" id="UP001224775"/>
    </source>
</evidence>
<dbReference type="AlphaFoldDB" id="A0AAD8XQS0"/>
<protein>
    <submittedName>
        <fullName evidence="1">Uncharacterized protein</fullName>
    </submittedName>
</protein>
<dbReference type="EMBL" id="JATAAI010000083">
    <property type="protein sequence ID" value="KAK1732081.1"/>
    <property type="molecule type" value="Genomic_DNA"/>
</dbReference>
<sequence>MSSGNSNKKLGKILQHRDMQAILFKFFFAIQKKMFNFNFSENKHRVSFHY</sequence>
<organism evidence="1 2">
    <name type="scientific">Skeletonema marinoi</name>
    <dbReference type="NCBI Taxonomy" id="267567"/>
    <lineage>
        <taxon>Eukaryota</taxon>
        <taxon>Sar</taxon>
        <taxon>Stramenopiles</taxon>
        <taxon>Ochrophyta</taxon>
        <taxon>Bacillariophyta</taxon>
        <taxon>Coscinodiscophyceae</taxon>
        <taxon>Thalassiosirophycidae</taxon>
        <taxon>Thalassiosirales</taxon>
        <taxon>Skeletonemataceae</taxon>
        <taxon>Skeletonema</taxon>
        <taxon>Skeletonema marinoi-dohrnii complex</taxon>
    </lineage>
</organism>
<accession>A0AAD8XQS0</accession>
<name>A0AAD8XQS0_9STRA</name>
<keyword evidence="1" id="KW-0496">Mitochondrion</keyword>
<evidence type="ECO:0000313" key="1">
    <source>
        <dbReference type="EMBL" id="KAK1732081.1"/>
    </source>
</evidence>
<gene>
    <name evidence="1" type="ORF">QTG54_017123</name>
</gene>
<dbReference type="Proteomes" id="UP001224775">
    <property type="component" value="Unassembled WGS sequence"/>
</dbReference>
<comment type="caution">
    <text evidence="1">The sequence shown here is derived from an EMBL/GenBank/DDBJ whole genome shotgun (WGS) entry which is preliminary data.</text>
</comment>
<reference evidence="1" key="1">
    <citation type="submission" date="2023-06" db="EMBL/GenBank/DDBJ databases">
        <title>Survivors Of The Sea: Transcriptome response of Skeletonema marinoi to long-term dormancy.</title>
        <authorList>
            <person name="Pinder M.I.M."/>
            <person name="Kourtchenko O."/>
            <person name="Robertson E.K."/>
            <person name="Larsson T."/>
            <person name="Maumus F."/>
            <person name="Osuna-Cruz C.M."/>
            <person name="Vancaester E."/>
            <person name="Stenow R."/>
            <person name="Vandepoele K."/>
            <person name="Ploug H."/>
            <person name="Bruchert V."/>
            <person name="Godhe A."/>
            <person name="Topel M."/>
        </authorList>
    </citation>
    <scope>NUCLEOTIDE SEQUENCE</scope>
    <source>
        <strain evidence="1">R05AC</strain>
    </source>
</reference>
<proteinExistence type="predicted"/>